<comment type="caution">
    <text evidence="1">The sequence shown here is derived from an EMBL/GenBank/DDBJ whole genome shotgun (WGS) entry which is preliminary data.</text>
</comment>
<protein>
    <submittedName>
        <fullName evidence="1">Uncharacterized protein</fullName>
    </submittedName>
</protein>
<organism evidence="1">
    <name type="scientific">marine sediment metagenome</name>
    <dbReference type="NCBI Taxonomy" id="412755"/>
    <lineage>
        <taxon>unclassified sequences</taxon>
        <taxon>metagenomes</taxon>
        <taxon>ecological metagenomes</taxon>
    </lineage>
</organism>
<sequence length="509" mass="55409">MAVQDFTTYTEVDPNSRIAVSASRVTWTGITANEDAYVYRDFGVKHFAGNFVSYLTINTTASAQTSEMFPWAMTNSLDDIKGIADASGNLLCVRLTNPSSPDELRIVIQEYYGGTQAESAAFYTLTRGTNYYLKIRRDEDVGTYGTFYCDVFPNSSRVAGEALANLTITLHAAKIDYRYVHGAITRDNNVNNTQSGYSQDLQVINLVHAGYIWMEDENLRGFEENAVEDTYLHTRDVDDTPVNGVTIAPISSNWAFDHVGSADPHTGYMLESNIGTGSGNYPIMDTAAVDNDYAKFTGTGFEGIAYADVLADLSNTGTANFDWNGQGLIETGTITAASSVWNHEHDLFATSLDPGASGATRTSPDANTLGGWQMNAVGETLYFEAHMEAEWDAASDLIVNAWWEVNVDNTGGTATDTADLQLVVRYKGEGNTAIKTQTVEVATTVGASAQYKQYKTVFTIDHDGSGSEIASLDILSFALNLETDTSEVDDIILNLIELRYATTKPSLEA</sequence>
<dbReference type="EMBL" id="LAZR01000262">
    <property type="protein sequence ID" value="KKN78432.1"/>
    <property type="molecule type" value="Genomic_DNA"/>
</dbReference>
<gene>
    <name evidence="1" type="ORF">LCGC14_0349640</name>
</gene>
<proteinExistence type="predicted"/>
<evidence type="ECO:0000313" key="1">
    <source>
        <dbReference type="EMBL" id="KKN78432.1"/>
    </source>
</evidence>
<name>A0A0F9TU00_9ZZZZ</name>
<dbReference type="AlphaFoldDB" id="A0A0F9TU00"/>
<reference evidence="1" key="1">
    <citation type="journal article" date="2015" name="Nature">
        <title>Complex archaea that bridge the gap between prokaryotes and eukaryotes.</title>
        <authorList>
            <person name="Spang A."/>
            <person name="Saw J.H."/>
            <person name="Jorgensen S.L."/>
            <person name="Zaremba-Niedzwiedzka K."/>
            <person name="Martijn J."/>
            <person name="Lind A.E."/>
            <person name="van Eijk R."/>
            <person name="Schleper C."/>
            <person name="Guy L."/>
            <person name="Ettema T.J."/>
        </authorList>
    </citation>
    <scope>NUCLEOTIDE SEQUENCE</scope>
</reference>
<accession>A0A0F9TU00</accession>